<feature type="compositionally biased region" description="Acidic residues" evidence="1">
    <location>
        <begin position="56"/>
        <end position="75"/>
    </location>
</feature>
<dbReference type="EMBL" id="JAUHHV010000001">
    <property type="protein sequence ID" value="KAK1441220.1"/>
    <property type="molecule type" value="Genomic_DNA"/>
</dbReference>
<comment type="caution">
    <text evidence="2">The sequence shown here is derived from an EMBL/GenBank/DDBJ whole genome shotgun (WGS) entry which is preliminary data.</text>
</comment>
<keyword evidence="3" id="KW-1185">Reference proteome</keyword>
<gene>
    <name evidence="2" type="ORF">QVD17_07063</name>
</gene>
<dbReference type="Proteomes" id="UP001229421">
    <property type="component" value="Unassembled WGS sequence"/>
</dbReference>
<evidence type="ECO:0000313" key="3">
    <source>
        <dbReference type="Proteomes" id="UP001229421"/>
    </source>
</evidence>
<proteinExistence type="predicted"/>
<feature type="region of interest" description="Disordered" evidence="1">
    <location>
        <begin position="53"/>
        <end position="75"/>
    </location>
</feature>
<evidence type="ECO:0000313" key="2">
    <source>
        <dbReference type="EMBL" id="KAK1441220.1"/>
    </source>
</evidence>
<evidence type="ECO:0000256" key="1">
    <source>
        <dbReference type="SAM" id="MobiDB-lite"/>
    </source>
</evidence>
<sequence>MTNIFLATQADQVFYLHDRLKPVKEFNQRTIGRSSKSLSRDEGMEVNVSLEHVDVDGEAYEDTDGGEDNDADNAFDVIDELDDD</sequence>
<name>A0AAD8LPN0_TARER</name>
<dbReference type="AlphaFoldDB" id="A0AAD8LPN0"/>
<protein>
    <submittedName>
        <fullName evidence="2">Uncharacterized protein</fullName>
    </submittedName>
</protein>
<reference evidence="2" key="1">
    <citation type="journal article" date="2023" name="bioRxiv">
        <title>Improved chromosome-level genome assembly for marigold (Tagetes erecta).</title>
        <authorList>
            <person name="Jiang F."/>
            <person name="Yuan L."/>
            <person name="Wang S."/>
            <person name="Wang H."/>
            <person name="Xu D."/>
            <person name="Wang A."/>
            <person name="Fan W."/>
        </authorList>
    </citation>
    <scope>NUCLEOTIDE SEQUENCE</scope>
    <source>
        <strain evidence="2">WSJ</strain>
        <tissue evidence="2">Leaf</tissue>
    </source>
</reference>
<accession>A0AAD8LPN0</accession>
<organism evidence="2 3">
    <name type="scientific">Tagetes erecta</name>
    <name type="common">African marigold</name>
    <dbReference type="NCBI Taxonomy" id="13708"/>
    <lineage>
        <taxon>Eukaryota</taxon>
        <taxon>Viridiplantae</taxon>
        <taxon>Streptophyta</taxon>
        <taxon>Embryophyta</taxon>
        <taxon>Tracheophyta</taxon>
        <taxon>Spermatophyta</taxon>
        <taxon>Magnoliopsida</taxon>
        <taxon>eudicotyledons</taxon>
        <taxon>Gunneridae</taxon>
        <taxon>Pentapetalae</taxon>
        <taxon>asterids</taxon>
        <taxon>campanulids</taxon>
        <taxon>Asterales</taxon>
        <taxon>Asteraceae</taxon>
        <taxon>Asteroideae</taxon>
        <taxon>Heliantheae alliance</taxon>
        <taxon>Tageteae</taxon>
        <taxon>Tagetes</taxon>
    </lineage>
</organism>